<dbReference type="PANTHER" id="PTHR30069">
    <property type="entry name" value="TONB-DEPENDENT OUTER MEMBRANE RECEPTOR"/>
    <property type="match status" value="1"/>
</dbReference>
<dbReference type="KEGG" id="ggr:HKW67_03500"/>
<keyword evidence="6 11" id="KW-0798">TonB box</keyword>
<dbReference type="GO" id="GO:0030246">
    <property type="term" value="F:carbohydrate binding"/>
    <property type="evidence" value="ECO:0007669"/>
    <property type="project" value="InterPro"/>
</dbReference>
<dbReference type="GO" id="GO:0009279">
    <property type="term" value="C:cell outer membrane"/>
    <property type="evidence" value="ECO:0007669"/>
    <property type="project" value="UniProtKB-SubCell"/>
</dbReference>
<feature type="domain" description="TonB-dependent receptor-like beta-barrel" evidence="13">
    <location>
        <begin position="362"/>
        <end position="786"/>
    </location>
</feature>
<dbReference type="InterPro" id="IPR012910">
    <property type="entry name" value="Plug_dom"/>
</dbReference>
<name>A0A6M4IMG2_9BACT</name>
<evidence type="ECO:0000256" key="5">
    <source>
        <dbReference type="ARBA" id="ARBA00022729"/>
    </source>
</evidence>
<evidence type="ECO:0000256" key="3">
    <source>
        <dbReference type="ARBA" id="ARBA00022452"/>
    </source>
</evidence>
<dbReference type="InterPro" id="IPR037066">
    <property type="entry name" value="Plug_dom_sf"/>
</dbReference>
<keyword evidence="16" id="KW-1185">Reference proteome</keyword>
<dbReference type="Proteomes" id="UP000500938">
    <property type="component" value="Chromosome"/>
</dbReference>
<keyword evidence="2 10" id="KW-0813">Transport</keyword>
<dbReference type="InterPro" id="IPR013784">
    <property type="entry name" value="Carb-bd-like_fold"/>
</dbReference>
<comment type="subcellular location">
    <subcellularLocation>
        <location evidence="1 10">Cell outer membrane</location>
        <topology evidence="1 10">Multi-pass membrane protein</topology>
    </subcellularLocation>
</comment>
<evidence type="ECO:0000256" key="6">
    <source>
        <dbReference type="ARBA" id="ARBA00023077"/>
    </source>
</evidence>
<dbReference type="SUPFAM" id="SSF56935">
    <property type="entry name" value="Porins"/>
    <property type="match status" value="1"/>
</dbReference>
<dbReference type="GO" id="GO:0015344">
    <property type="term" value="F:siderophore uptake transmembrane transporter activity"/>
    <property type="evidence" value="ECO:0007669"/>
    <property type="project" value="TreeGrafter"/>
</dbReference>
<evidence type="ECO:0000256" key="11">
    <source>
        <dbReference type="RuleBase" id="RU003357"/>
    </source>
</evidence>
<accession>A0A6M4IMG2</accession>
<feature type="chain" id="PRO_5026782643" evidence="12">
    <location>
        <begin position="33"/>
        <end position="841"/>
    </location>
</feature>
<dbReference type="InterPro" id="IPR036942">
    <property type="entry name" value="Beta-barrel_TonB_sf"/>
</dbReference>
<dbReference type="Pfam" id="PF00593">
    <property type="entry name" value="TonB_dep_Rec_b-barrel"/>
    <property type="match status" value="1"/>
</dbReference>
<dbReference type="Gene3D" id="2.40.170.20">
    <property type="entry name" value="TonB-dependent receptor, beta-barrel domain"/>
    <property type="match status" value="1"/>
</dbReference>
<dbReference type="RefSeq" id="WP_171224075.1">
    <property type="nucleotide sequence ID" value="NZ_CP053085.1"/>
</dbReference>
<dbReference type="Gene3D" id="2.60.40.1120">
    <property type="entry name" value="Carboxypeptidase-like, regulatory domain"/>
    <property type="match status" value="1"/>
</dbReference>
<evidence type="ECO:0000256" key="10">
    <source>
        <dbReference type="PROSITE-ProRule" id="PRU01360"/>
    </source>
</evidence>
<dbReference type="PANTHER" id="PTHR30069:SF29">
    <property type="entry name" value="HEMOGLOBIN AND HEMOGLOBIN-HAPTOGLOBIN-BINDING PROTEIN 1-RELATED"/>
    <property type="match status" value="1"/>
</dbReference>
<evidence type="ECO:0000313" key="15">
    <source>
        <dbReference type="EMBL" id="QJR34647.1"/>
    </source>
</evidence>
<dbReference type="Pfam" id="PF07715">
    <property type="entry name" value="Plug"/>
    <property type="match status" value="1"/>
</dbReference>
<comment type="similarity">
    <text evidence="10 11">Belongs to the TonB-dependent receptor family.</text>
</comment>
<keyword evidence="3 10" id="KW-1134">Transmembrane beta strand</keyword>
<evidence type="ECO:0000259" key="14">
    <source>
        <dbReference type="Pfam" id="PF07715"/>
    </source>
</evidence>
<dbReference type="EMBL" id="CP053085">
    <property type="protein sequence ID" value="QJR34647.1"/>
    <property type="molecule type" value="Genomic_DNA"/>
</dbReference>
<keyword evidence="9 10" id="KW-0998">Cell outer membrane</keyword>
<protein>
    <submittedName>
        <fullName evidence="15">TonB-dependent receptor</fullName>
    </submittedName>
</protein>
<sequence>MSSFVHPVVPYGRTLRHVLVALSVLAAPAVAAAQSGSISGLVSDSAKAPLPGAQVTVVGTRFSSTSGMDGRYRVVGVPAGTYSLRVQRIGALARTFDNITVAADRDTKLDITLAASALQLGGYVVSASRRVEKITDAPATVTRIDADQLRNTVGNSFTSVLKDVKGVDFFQTGVAAAGINARGFNSAFNNRMLQMEDNRVAVLPENGLPVGVFTTIPKIDIAGVEVLIGPGAALYGPDASNGVVTLLSKDPKQYKGLTVETSMGSNGGSVSKTFEKDPGHVSFSDLQVRYANVYGKVGFKVTGEALYANDWQNTNNYAPVAPRTTASPEINPDWTTSYRRASGALVYYFDQGGRLEYQAGASNSNGIGVTSAGRNQLKNWGYWNQQVRYTSDHWFAQAYATRSTSGQTFALNGFSTNRLAARFNGISDDSVRRASAFPADGHIYAGEIQYNTTVPKLFNTRIVAGSQVRRDVVSSKEVWLTDALTKEDIQLNQVGVYAQTETPVNQYAKLVFGARYDNPEFYDPQFSPKAALLLSPNENSTFRLTFNRAFKSPSILQTSFYFRDFSPSVGVFGNKDGTTIKDAAGTTLRTFAPVVPEVNNTIELGYKGVIKDRLYIDVAGYVARYKSFLSPLVVVANPFAGTFAYNTATNKKYTNAAGAEQIALTYYNLGEATLTGIDAGWRFVVNSKVNTTGTFSVLKLDSIIQKTGDPAEATSLNSPTMKATVGMDGKDGPFQTFGGFTMRFVKDYKFLSGVHNGRIPGLLNLDINMGKRLTPNMVLNVSVQNLFTCTSGVTTAPGFLRADQVAPYQRGWGCGLGRKHIELLNMPALGSMTFIGLRFDR</sequence>
<feature type="domain" description="TonB-dependent receptor plug" evidence="14">
    <location>
        <begin position="134"/>
        <end position="243"/>
    </location>
</feature>
<proteinExistence type="inferred from homology"/>
<dbReference type="AlphaFoldDB" id="A0A6M4IMG2"/>
<dbReference type="InterPro" id="IPR000531">
    <property type="entry name" value="Beta-barrel_TonB"/>
</dbReference>
<evidence type="ECO:0000256" key="9">
    <source>
        <dbReference type="ARBA" id="ARBA00023237"/>
    </source>
</evidence>
<dbReference type="Pfam" id="PF13620">
    <property type="entry name" value="CarboxypepD_reg"/>
    <property type="match status" value="1"/>
</dbReference>
<dbReference type="Gene3D" id="2.170.130.10">
    <property type="entry name" value="TonB-dependent receptor, plug domain"/>
    <property type="match status" value="1"/>
</dbReference>
<evidence type="ECO:0000256" key="8">
    <source>
        <dbReference type="ARBA" id="ARBA00023170"/>
    </source>
</evidence>
<reference evidence="15 16" key="1">
    <citation type="submission" date="2020-05" db="EMBL/GenBank/DDBJ databases">
        <title>Complete genome sequence of Gemmatimonas greenlandica TET16.</title>
        <authorList>
            <person name="Zeng Y."/>
        </authorList>
    </citation>
    <scope>NUCLEOTIDE SEQUENCE [LARGE SCALE GENOMIC DNA]</scope>
    <source>
        <strain evidence="15 16">TET16</strain>
    </source>
</reference>
<evidence type="ECO:0000256" key="7">
    <source>
        <dbReference type="ARBA" id="ARBA00023136"/>
    </source>
</evidence>
<evidence type="ECO:0000259" key="13">
    <source>
        <dbReference type="Pfam" id="PF00593"/>
    </source>
</evidence>
<evidence type="ECO:0000256" key="1">
    <source>
        <dbReference type="ARBA" id="ARBA00004571"/>
    </source>
</evidence>
<keyword evidence="4 10" id="KW-0812">Transmembrane</keyword>
<dbReference type="InterPro" id="IPR039426">
    <property type="entry name" value="TonB-dep_rcpt-like"/>
</dbReference>
<keyword evidence="7 10" id="KW-0472">Membrane</keyword>
<evidence type="ECO:0000256" key="2">
    <source>
        <dbReference type="ARBA" id="ARBA00022448"/>
    </source>
</evidence>
<dbReference type="GO" id="GO:0044718">
    <property type="term" value="P:siderophore transmembrane transport"/>
    <property type="evidence" value="ECO:0007669"/>
    <property type="project" value="TreeGrafter"/>
</dbReference>
<keyword evidence="8 15" id="KW-0675">Receptor</keyword>
<evidence type="ECO:0000256" key="4">
    <source>
        <dbReference type="ARBA" id="ARBA00022692"/>
    </source>
</evidence>
<organism evidence="15 16">
    <name type="scientific">Gemmatimonas groenlandica</name>
    <dbReference type="NCBI Taxonomy" id="2732249"/>
    <lineage>
        <taxon>Bacteria</taxon>
        <taxon>Pseudomonadati</taxon>
        <taxon>Gemmatimonadota</taxon>
        <taxon>Gemmatimonadia</taxon>
        <taxon>Gemmatimonadales</taxon>
        <taxon>Gemmatimonadaceae</taxon>
        <taxon>Gemmatimonas</taxon>
    </lineage>
</organism>
<dbReference type="PROSITE" id="PS52016">
    <property type="entry name" value="TONB_DEPENDENT_REC_3"/>
    <property type="match status" value="1"/>
</dbReference>
<keyword evidence="5 12" id="KW-0732">Signal</keyword>
<evidence type="ECO:0000256" key="12">
    <source>
        <dbReference type="SAM" id="SignalP"/>
    </source>
</evidence>
<feature type="signal peptide" evidence="12">
    <location>
        <begin position="1"/>
        <end position="32"/>
    </location>
</feature>
<evidence type="ECO:0000313" key="16">
    <source>
        <dbReference type="Proteomes" id="UP000500938"/>
    </source>
</evidence>
<gene>
    <name evidence="15" type="ORF">HKW67_03500</name>
</gene>
<dbReference type="SUPFAM" id="SSF49452">
    <property type="entry name" value="Starch-binding domain-like"/>
    <property type="match status" value="1"/>
</dbReference>